<accession>D4XP14</accession>
<organism evidence="1 2">
    <name type="scientific">Acinetobacter haemolyticus ATCC 19194</name>
    <dbReference type="NCBI Taxonomy" id="707232"/>
    <lineage>
        <taxon>Bacteria</taxon>
        <taxon>Pseudomonadati</taxon>
        <taxon>Pseudomonadota</taxon>
        <taxon>Gammaproteobacteria</taxon>
        <taxon>Moraxellales</taxon>
        <taxon>Moraxellaceae</taxon>
        <taxon>Acinetobacter</taxon>
    </lineage>
</organism>
<evidence type="ECO:0000313" key="2">
    <source>
        <dbReference type="Proteomes" id="UP000003085"/>
    </source>
</evidence>
<gene>
    <name evidence="1" type="ORF">HMP0015_1456</name>
</gene>
<name>D4XP14_ACIHA</name>
<dbReference type="EMBL" id="ADMT01000134">
    <property type="protein sequence ID" value="EFF83068.1"/>
    <property type="molecule type" value="Genomic_DNA"/>
</dbReference>
<protein>
    <submittedName>
        <fullName evidence="1">Uncharacterized protein</fullName>
    </submittedName>
</protein>
<dbReference type="Proteomes" id="UP000003085">
    <property type="component" value="Unassembled WGS sequence"/>
</dbReference>
<dbReference type="AlphaFoldDB" id="D4XP14"/>
<dbReference type="HOGENOM" id="CLU_3057487_0_0_6"/>
<evidence type="ECO:0000313" key="1">
    <source>
        <dbReference type="EMBL" id="EFF83068.1"/>
    </source>
</evidence>
<proteinExistence type="predicted"/>
<reference evidence="2" key="1">
    <citation type="submission" date="2010-03" db="EMBL/GenBank/DDBJ databases">
        <title>Complete sequence of Mobiluncus curtisii ATCC 43063.</title>
        <authorList>
            <person name="Muzny D."/>
            <person name="Qin X."/>
            <person name="Deng J."/>
            <person name="Jiang H."/>
            <person name="Liu Y."/>
            <person name="Qu J."/>
            <person name="Song X.-Z."/>
            <person name="Zhang L."/>
            <person name="Thornton R."/>
            <person name="Coyle M."/>
            <person name="Francisco L."/>
            <person name="Jackson L."/>
            <person name="Javaid M."/>
            <person name="Korchina V."/>
            <person name="Kovar C."/>
            <person name="Mata R."/>
            <person name="Mathew T."/>
            <person name="Ngo R."/>
            <person name="Nguyen L."/>
            <person name="Nguyen N."/>
            <person name="Okwuonu G."/>
            <person name="Ongeri F."/>
            <person name="Pham C."/>
            <person name="Simmons D."/>
            <person name="Wilczek-Boney K."/>
            <person name="Hale W."/>
            <person name="Jakkamsetti A."/>
            <person name="Pham P."/>
            <person name="Ruth R."/>
            <person name="San Lucas F."/>
            <person name="Warren J."/>
            <person name="Zhang J."/>
            <person name="Zhao Z."/>
            <person name="Zhou C."/>
            <person name="Zhu D."/>
            <person name="Lee S."/>
            <person name="Bess C."/>
            <person name="Blankenburg K."/>
            <person name="Forbes L."/>
            <person name="Fu Q."/>
            <person name="Gubbala S."/>
            <person name="Hirani K."/>
            <person name="Jayaseelan J.C."/>
            <person name="Lara F."/>
            <person name="Munidasa M."/>
            <person name="Palculict T."/>
            <person name="Patil S."/>
            <person name="Pu L.-L."/>
            <person name="Saada N."/>
            <person name="Tang L."/>
            <person name="Weissenberger G."/>
            <person name="Zhu Y."/>
            <person name="Hemphill L."/>
            <person name="Shang Y."/>
            <person name="Youmans B."/>
            <person name="Ayvaz T."/>
            <person name="Ross M."/>
            <person name="Santibanez J."/>
            <person name="Aqrawi P."/>
            <person name="Gross S."/>
            <person name="Joshi V."/>
            <person name="Fowler G."/>
            <person name="Nazareth L."/>
            <person name="Reid J."/>
            <person name="Worley K."/>
            <person name="Petrosino J."/>
            <person name="Highlander S."/>
            <person name="Gibbs R."/>
            <person name="Gibbs R."/>
        </authorList>
    </citation>
    <scope>NUCLEOTIDE SEQUENCE [LARGE SCALE GENOMIC DNA]</scope>
    <source>
        <strain evidence="2">ATCC 19194</strain>
    </source>
</reference>
<comment type="caution">
    <text evidence="1">The sequence shown here is derived from an EMBL/GenBank/DDBJ whole genome shotgun (WGS) entry which is preliminary data.</text>
</comment>
<sequence>MVDIAIYLVIKKTNYWVILFIKNAAQNAYELRSKYHPSGVQMILKNELHTSQA</sequence>